<dbReference type="InterPro" id="IPR051158">
    <property type="entry name" value="Metallophosphoesterase_sf"/>
</dbReference>
<reference evidence="2 3" key="1">
    <citation type="submission" date="2018-12" db="EMBL/GenBank/DDBJ databases">
        <title>Sphingomonas sp. HMF7854 Genome sequencing and assembly.</title>
        <authorList>
            <person name="Cha I."/>
            <person name="Kang H."/>
            <person name="Kim H."/>
            <person name="Kang J."/>
            <person name="Joh K."/>
        </authorList>
    </citation>
    <scope>NUCLEOTIDE SEQUENCE [LARGE SCALE GENOMIC DNA]</scope>
    <source>
        <strain evidence="2 3">HMF7854</strain>
    </source>
</reference>
<protein>
    <submittedName>
        <fullName evidence="2">Phosphohydrolase</fullName>
    </submittedName>
</protein>
<evidence type="ECO:0000313" key="2">
    <source>
        <dbReference type="EMBL" id="RST29618.1"/>
    </source>
</evidence>
<comment type="caution">
    <text evidence="2">The sequence shown here is derived from an EMBL/GenBank/DDBJ whole genome shotgun (WGS) entry which is preliminary data.</text>
</comment>
<accession>A0A3R9X612</accession>
<dbReference type="RefSeq" id="WP_126717459.1">
    <property type="nucleotide sequence ID" value="NZ_RWJF01000001.1"/>
</dbReference>
<gene>
    <name evidence="2" type="ORF">HMF7854_01335</name>
</gene>
<sequence length="275" mass="29422">MRGWGRIAGWIGLALFAAAALLLFDAEQAPVVRKAYVALRGWPAGARPIKVLLASDFHVSEPDMPPARMASIVGQMNGLKPDLILLAGDYVSDKQVLSGVFSMDEAVATLRGLHAPLGVYAVLGNHDHHRWDGARDAGAAFPREGIRLLRNQVVPAGPITLAGIDDILTFHDDMRVLGPLHADSKPMVVLSHSPDVADIIRGRADLLLAGHTHCGQISLPLVGAPEKSSRFGDRYLCGLKREPDLIEVTTAGLGTTLLPMRLGTSPDLWLLTLGP</sequence>
<dbReference type="Pfam" id="PF00149">
    <property type="entry name" value="Metallophos"/>
    <property type="match status" value="1"/>
</dbReference>
<dbReference type="EMBL" id="RWJF01000001">
    <property type="protein sequence ID" value="RST29618.1"/>
    <property type="molecule type" value="Genomic_DNA"/>
</dbReference>
<dbReference type="PANTHER" id="PTHR31302">
    <property type="entry name" value="TRANSMEMBRANE PROTEIN WITH METALLOPHOSPHOESTERASE DOMAIN-RELATED"/>
    <property type="match status" value="1"/>
</dbReference>
<dbReference type="Proteomes" id="UP000274661">
    <property type="component" value="Unassembled WGS sequence"/>
</dbReference>
<dbReference type="InterPro" id="IPR004843">
    <property type="entry name" value="Calcineurin-like_PHP"/>
</dbReference>
<feature type="domain" description="Calcineurin-like phosphoesterase" evidence="1">
    <location>
        <begin position="49"/>
        <end position="214"/>
    </location>
</feature>
<dbReference type="PANTHER" id="PTHR31302:SF0">
    <property type="entry name" value="TRANSMEMBRANE PROTEIN WITH METALLOPHOSPHOESTERASE DOMAIN"/>
    <property type="match status" value="1"/>
</dbReference>
<evidence type="ECO:0000259" key="1">
    <source>
        <dbReference type="Pfam" id="PF00149"/>
    </source>
</evidence>
<evidence type="ECO:0000313" key="3">
    <source>
        <dbReference type="Proteomes" id="UP000274661"/>
    </source>
</evidence>
<keyword evidence="2" id="KW-0378">Hydrolase</keyword>
<dbReference type="Gene3D" id="3.60.21.10">
    <property type="match status" value="1"/>
</dbReference>
<keyword evidence="3" id="KW-1185">Reference proteome</keyword>
<dbReference type="GO" id="GO:0016787">
    <property type="term" value="F:hydrolase activity"/>
    <property type="evidence" value="ECO:0007669"/>
    <property type="project" value="UniProtKB-KW"/>
</dbReference>
<dbReference type="InterPro" id="IPR029052">
    <property type="entry name" value="Metallo-depent_PP-like"/>
</dbReference>
<dbReference type="OrthoDB" id="9780884at2"/>
<dbReference type="SUPFAM" id="SSF56300">
    <property type="entry name" value="Metallo-dependent phosphatases"/>
    <property type="match status" value="1"/>
</dbReference>
<organism evidence="2 3">
    <name type="scientific">Sphingomonas ginkgonis</name>
    <dbReference type="NCBI Taxonomy" id="2315330"/>
    <lineage>
        <taxon>Bacteria</taxon>
        <taxon>Pseudomonadati</taxon>
        <taxon>Pseudomonadota</taxon>
        <taxon>Alphaproteobacteria</taxon>
        <taxon>Sphingomonadales</taxon>
        <taxon>Sphingomonadaceae</taxon>
        <taxon>Sphingomonas</taxon>
    </lineage>
</organism>
<proteinExistence type="predicted"/>
<dbReference type="AlphaFoldDB" id="A0A3R9X612"/>
<name>A0A3R9X612_9SPHN</name>